<dbReference type="PROSITE" id="PS01211">
    <property type="entry name" value="UPF0001"/>
    <property type="match status" value="1"/>
</dbReference>
<dbReference type="Proteomes" id="UP000195106">
    <property type="component" value="Unassembled WGS sequence"/>
</dbReference>
<comment type="similarity">
    <text evidence="2 4">Belongs to the pyridoxal phosphate-binding protein YggS/PROSC family.</text>
</comment>
<dbReference type="AlphaFoldDB" id="A0A251XUW8"/>
<comment type="caution">
    <text evidence="7">The sequence shown here is derived from an EMBL/GenBank/DDBJ whole genome shotgun (WGS) entry which is preliminary data.</text>
</comment>
<dbReference type="InterPro" id="IPR029066">
    <property type="entry name" value="PLP-binding_barrel"/>
</dbReference>
<dbReference type="CDD" id="cd00635">
    <property type="entry name" value="PLPDE_III_YBL036c_like"/>
    <property type="match status" value="1"/>
</dbReference>
<dbReference type="NCBIfam" id="TIGR00044">
    <property type="entry name" value="YggS family pyridoxal phosphate-dependent enzyme"/>
    <property type="match status" value="1"/>
</dbReference>
<dbReference type="EMBL" id="MDHJ01000001">
    <property type="protein sequence ID" value="OUE09362.1"/>
    <property type="molecule type" value="Genomic_DNA"/>
</dbReference>
<protein>
    <recommendedName>
        <fullName evidence="2">Pyridoxal phosphate homeostasis protein</fullName>
        <shortName evidence="2">PLP homeostasis protein</shortName>
    </recommendedName>
</protein>
<dbReference type="PANTHER" id="PTHR10146:SF14">
    <property type="entry name" value="PYRIDOXAL PHOSPHATE HOMEOSTASIS PROTEIN"/>
    <property type="match status" value="1"/>
</dbReference>
<feature type="domain" description="Alanine racemase N-terminal" evidence="6">
    <location>
        <begin position="61"/>
        <end position="240"/>
    </location>
</feature>
<dbReference type="SUPFAM" id="SSF51419">
    <property type="entry name" value="PLP-binding barrel"/>
    <property type="match status" value="1"/>
</dbReference>
<accession>A0A251XUW8</accession>
<feature type="region of interest" description="Disordered" evidence="5">
    <location>
        <begin position="1"/>
        <end position="24"/>
    </location>
</feature>
<dbReference type="HAMAP" id="MF_02087">
    <property type="entry name" value="PLP_homeostasis"/>
    <property type="match status" value="1"/>
</dbReference>
<dbReference type="InterPro" id="IPR001608">
    <property type="entry name" value="Ala_racemase_N"/>
</dbReference>
<keyword evidence="1 2" id="KW-0663">Pyridoxal phosphate</keyword>
<evidence type="ECO:0000256" key="2">
    <source>
        <dbReference type="HAMAP-Rule" id="MF_02087"/>
    </source>
</evidence>
<dbReference type="Gene3D" id="3.20.20.10">
    <property type="entry name" value="Alanine racemase"/>
    <property type="match status" value="1"/>
</dbReference>
<dbReference type="InterPro" id="IPR011078">
    <property type="entry name" value="PyrdxlP_homeostasis"/>
</dbReference>
<gene>
    <name evidence="7" type="ORF">CMsap09_10500</name>
</gene>
<dbReference type="Pfam" id="PF01168">
    <property type="entry name" value="Ala_racemase_N"/>
    <property type="match status" value="1"/>
</dbReference>
<evidence type="ECO:0000256" key="5">
    <source>
        <dbReference type="SAM" id="MobiDB-lite"/>
    </source>
</evidence>
<evidence type="ECO:0000259" key="6">
    <source>
        <dbReference type="Pfam" id="PF01168"/>
    </source>
</evidence>
<sequence length="243" mass="25897">MTDGPRSDGAAAPDAHPDEAHPGLAERWASVREDVAEGIRQAGRSPEEVTTIVVTKFQPVSLIRALVDLGVRDLGESRHQEAQGKASELEGEGLSWHFVGQLQGKKARQVRRYASVIHSVDRPSLVDALASDEQETRVFLQVNLTDDAGRGGVPPAEAEALAEHAAGAPGIRVLGVMAVAPDDGEPRRAFARLRGISDDVRRILPDARAISAGMSGDLREALLEGATHLRIGSAITGKRPDRP</sequence>
<dbReference type="PIRSF" id="PIRSF004848">
    <property type="entry name" value="YBL036c_PLPDEIII"/>
    <property type="match status" value="1"/>
</dbReference>
<evidence type="ECO:0000313" key="7">
    <source>
        <dbReference type="EMBL" id="OUE09362.1"/>
    </source>
</evidence>
<evidence type="ECO:0000256" key="1">
    <source>
        <dbReference type="ARBA" id="ARBA00022898"/>
    </source>
</evidence>
<dbReference type="PANTHER" id="PTHR10146">
    <property type="entry name" value="PROLINE SYNTHETASE CO-TRANSCRIBED BACTERIAL HOMOLOG PROTEIN"/>
    <property type="match status" value="1"/>
</dbReference>
<evidence type="ECO:0000313" key="8">
    <source>
        <dbReference type="Proteomes" id="UP000195106"/>
    </source>
</evidence>
<organism evidence="7 8">
    <name type="scientific">Clavibacter michiganensis</name>
    <dbReference type="NCBI Taxonomy" id="28447"/>
    <lineage>
        <taxon>Bacteria</taxon>
        <taxon>Bacillati</taxon>
        <taxon>Actinomycetota</taxon>
        <taxon>Actinomycetes</taxon>
        <taxon>Micrococcales</taxon>
        <taxon>Microbacteriaceae</taxon>
        <taxon>Clavibacter</taxon>
    </lineage>
</organism>
<comment type="cofactor">
    <cofactor evidence="3">
        <name>pyridoxal 5'-phosphate</name>
        <dbReference type="ChEBI" id="CHEBI:597326"/>
    </cofactor>
</comment>
<comment type="function">
    <text evidence="2">Pyridoxal 5'-phosphate (PLP)-binding protein, which is involved in PLP homeostasis.</text>
</comment>
<feature type="modified residue" description="N6-(pyridoxal phosphate)lysine" evidence="2 3">
    <location>
        <position position="56"/>
    </location>
</feature>
<proteinExistence type="inferred from homology"/>
<evidence type="ECO:0000256" key="4">
    <source>
        <dbReference type="RuleBase" id="RU004514"/>
    </source>
</evidence>
<reference evidence="7 8" key="1">
    <citation type="submission" date="2016-08" db="EMBL/GenBank/DDBJ databases">
        <title>Genome sequence of Clavibacter michiganensis spp. strain CASJ009.</title>
        <authorList>
            <person name="Thapa S.P."/>
            <person name="Coaker G."/>
        </authorList>
    </citation>
    <scope>NUCLEOTIDE SEQUENCE [LARGE SCALE GENOMIC DNA]</scope>
    <source>
        <strain evidence="7">CASJ009</strain>
    </source>
</reference>
<name>A0A251XUW8_9MICO</name>
<evidence type="ECO:0000256" key="3">
    <source>
        <dbReference type="PIRSR" id="PIRSR004848-1"/>
    </source>
</evidence>
<dbReference type="GO" id="GO:0030170">
    <property type="term" value="F:pyridoxal phosphate binding"/>
    <property type="evidence" value="ECO:0007669"/>
    <property type="project" value="UniProtKB-UniRule"/>
</dbReference>